<organism evidence="2 3">
    <name type="scientific">Austropuccinia psidii MF-1</name>
    <dbReference type="NCBI Taxonomy" id="1389203"/>
    <lineage>
        <taxon>Eukaryota</taxon>
        <taxon>Fungi</taxon>
        <taxon>Dikarya</taxon>
        <taxon>Basidiomycota</taxon>
        <taxon>Pucciniomycotina</taxon>
        <taxon>Pucciniomycetes</taxon>
        <taxon>Pucciniales</taxon>
        <taxon>Sphaerophragmiaceae</taxon>
        <taxon>Austropuccinia</taxon>
    </lineage>
</organism>
<dbReference type="OrthoDB" id="3363185at2759"/>
<protein>
    <submittedName>
        <fullName evidence="2">Uncharacterized protein</fullName>
    </submittedName>
</protein>
<name>A0A9Q3KIB5_9BASI</name>
<comment type="caution">
    <text evidence="2">The sequence shown here is derived from an EMBL/GenBank/DDBJ whole genome shotgun (WGS) entry which is preliminary data.</text>
</comment>
<evidence type="ECO:0000313" key="2">
    <source>
        <dbReference type="EMBL" id="MBW0581071.1"/>
    </source>
</evidence>
<feature type="compositionally biased region" description="Basic and acidic residues" evidence="1">
    <location>
        <begin position="18"/>
        <end position="28"/>
    </location>
</feature>
<reference evidence="2" key="1">
    <citation type="submission" date="2021-03" db="EMBL/GenBank/DDBJ databases">
        <title>Draft genome sequence of rust myrtle Austropuccinia psidii MF-1, a brazilian biotype.</title>
        <authorList>
            <person name="Quecine M.C."/>
            <person name="Pachon D.M.R."/>
            <person name="Bonatelli M.L."/>
            <person name="Correr F.H."/>
            <person name="Franceschini L.M."/>
            <person name="Leite T.F."/>
            <person name="Margarido G.R.A."/>
            <person name="Almeida C.A."/>
            <person name="Ferrarezi J.A."/>
            <person name="Labate C.A."/>
        </authorList>
    </citation>
    <scope>NUCLEOTIDE SEQUENCE</scope>
    <source>
        <strain evidence="2">MF-1</strain>
    </source>
</reference>
<evidence type="ECO:0000313" key="3">
    <source>
        <dbReference type="Proteomes" id="UP000765509"/>
    </source>
</evidence>
<keyword evidence="3" id="KW-1185">Reference proteome</keyword>
<dbReference type="AlphaFoldDB" id="A0A9Q3KIB5"/>
<gene>
    <name evidence="2" type="ORF">O181_120786</name>
</gene>
<proteinExistence type="predicted"/>
<evidence type="ECO:0000256" key="1">
    <source>
        <dbReference type="SAM" id="MobiDB-lite"/>
    </source>
</evidence>
<feature type="region of interest" description="Disordered" evidence="1">
    <location>
        <begin position="9"/>
        <end position="28"/>
    </location>
</feature>
<dbReference type="EMBL" id="AVOT02109065">
    <property type="protein sequence ID" value="MBW0581071.1"/>
    <property type="molecule type" value="Genomic_DNA"/>
</dbReference>
<dbReference type="Proteomes" id="UP000765509">
    <property type="component" value="Unassembled WGS sequence"/>
</dbReference>
<accession>A0A9Q3KIB5</accession>
<sequence>MQAMIKILANLQDNSSSKAERPPEFKTPSIKEPDFFYGTKPFKIRGLSQSWKLIFQNNKEMFSEYKKKVLNATPFPTGTTAKCIEPYLSNITNKDPDYLLNNRELF</sequence>